<proteinExistence type="predicted"/>
<reference evidence="2 3" key="1">
    <citation type="submission" date="2019-02" db="EMBL/GenBank/DDBJ databases">
        <title>Draft genome sequences of novel Actinobacteria.</title>
        <authorList>
            <person name="Sahin N."/>
            <person name="Ay H."/>
            <person name="Saygin H."/>
        </authorList>
    </citation>
    <scope>NUCLEOTIDE SEQUENCE [LARGE SCALE GENOMIC DNA]</scope>
    <source>
        <strain evidence="2 3">JCM 30529</strain>
    </source>
</reference>
<evidence type="ECO:0000313" key="3">
    <source>
        <dbReference type="Proteomes" id="UP000295626"/>
    </source>
</evidence>
<evidence type="ECO:0000256" key="1">
    <source>
        <dbReference type="SAM" id="MobiDB-lite"/>
    </source>
</evidence>
<feature type="compositionally biased region" description="Low complexity" evidence="1">
    <location>
        <begin position="232"/>
        <end position="308"/>
    </location>
</feature>
<dbReference type="EMBL" id="SMKE01000368">
    <property type="protein sequence ID" value="TDB94223.1"/>
    <property type="molecule type" value="Genomic_DNA"/>
</dbReference>
<accession>A0ABY2DGV8</accession>
<name>A0ABY2DGV8_9ACTN</name>
<dbReference type="Proteomes" id="UP000295626">
    <property type="component" value="Unassembled WGS sequence"/>
</dbReference>
<sequence>MTQPKTNRIPAPIYAAAGVGDLALEHLRKLPAVVTDLGGRVAADLGGKAVVTGFELRQRATETFRTANETAAGLREKGVTAADLNRLREAADTRLREVVDLNRLREVADVNRLREVADPDRLREAADLDRLREAATRNTAVVVAGAQAAQERALAVYGALVARGERVVGAGVVDVAETVNADIEATEATVTTAPTPLAATPAGTSTQARAEARTSTDVPTPADVAEVVEAKSAPAKTARGRAAAKPAAAKPSASRSTASKSTVEAAGTTAKSAGAKSAGAKVNAKAAGTKATRAKAAGTPAAGSEAGTPSATLPKGTKRTRPAAE</sequence>
<feature type="compositionally biased region" description="Low complexity" evidence="1">
    <location>
        <begin position="190"/>
        <end position="206"/>
    </location>
</feature>
<evidence type="ECO:0000313" key="2">
    <source>
        <dbReference type="EMBL" id="TDB94223.1"/>
    </source>
</evidence>
<comment type="caution">
    <text evidence="2">The sequence shown here is derived from an EMBL/GenBank/DDBJ whole genome shotgun (WGS) entry which is preliminary data.</text>
</comment>
<feature type="region of interest" description="Disordered" evidence="1">
    <location>
        <begin position="190"/>
        <end position="325"/>
    </location>
</feature>
<protein>
    <submittedName>
        <fullName evidence="2">Uncharacterized protein</fullName>
    </submittedName>
</protein>
<feature type="compositionally biased region" description="Basic residues" evidence="1">
    <location>
        <begin position="316"/>
        <end position="325"/>
    </location>
</feature>
<gene>
    <name evidence="2" type="ORF">E1091_11210</name>
</gene>
<keyword evidence="3" id="KW-1185">Reference proteome</keyword>
<organism evidence="2 3">
    <name type="scientific">Micromonospora fluostatini</name>
    <dbReference type="NCBI Taxonomy" id="1629071"/>
    <lineage>
        <taxon>Bacteria</taxon>
        <taxon>Bacillati</taxon>
        <taxon>Actinomycetota</taxon>
        <taxon>Actinomycetes</taxon>
        <taxon>Micromonosporales</taxon>
        <taxon>Micromonosporaceae</taxon>
        <taxon>Micromonospora</taxon>
    </lineage>
</organism>